<sequence>MESVALDGYFRIWSYGVGHSQLLLHAHTDDDGVDMVSMLCEDVSAMKLRRGYRGLTIRTADEPTRTRLLGYAEVPDFRRPAQACLILPTEEDGFIVCGRARVLTGRQPRDQPSWRLPENARVLHVFPPDRG</sequence>
<dbReference type="Proteomes" id="UP001597183">
    <property type="component" value="Unassembled WGS sequence"/>
</dbReference>
<gene>
    <name evidence="1" type="ORF">ACFQ5G_55055</name>
</gene>
<accession>A0ABW4AWA7</accession>
<evidence type="ECO:0000313" key="2">
    <source>
        <dbReference type="Proteomes" id="UP001597183"/>
    </source>
</evidence>
<protein>
    <submittedName>
        <fullName evidence="1">Uncharacterized protein</fullName>
    </submittedName>
</protein>
<comment type="caution">
    <text evidence="1">The sequence shown here is derived from an EMBL/GenBank/DDBJ whole genome shotgun (WGS) entry which is preliminary data.</text>
</comment>
<keyword evidence="2" id="KW-1185">Reference proteome</keyword>
<reference evidence="2" key="1">
    <citation type="journal article" date="2019" name="Int. J. Syst. Evol. Microbiol.">
        <title>The Global Catalogue of Microorganisms (GCM) 10K type strain sequencing project: providing services to taxonomists for standard genome sequencing and annotation.</title>
        <authorList>
            <consortium name="The Broad Institute Genomics Platform"/>
            <consortium name="The Broad Institute Genome Sequencing Center for Infectious Disease"/>
            <person name="Wu L."/>
            <person name="Ma J."/>
        </authorList>
    </citation>
    <scope>NUCLEOTIDE SEQUENCE [LARGE SCALE GENOMIC DNA]</scope>
    <source>
        <strain evidence="2">CCM 7526</strain>
    </source>
</reference>
<organism evidence="1 2">
    <name type="scientific">Actinoplanes sichuanensis</name>
    <dbReference type="NCBI Taxonomy" id="512349"/>
    <lineage>
        <taxon>Bacteria</taxon>
        <taxon>Bacillati</taxon>
        <taxon>Actinomycetota</taxon>
        <taxon>Actinomycetes</taxon>
        <taxon>Micromonosporales</taxon>
        <taxon>Micromonosporaceae</taxon>
        <taxon>Actinoplanes</taxon>
    </lineage>
</organism>
<evidence type="ECO:0000313" key="1">
    <source>
        <dbReference type="EMBL" id="MFD1374511.1"/>
    </source>
</evidence>
<name>A0ABW4AWA7_9ACTN</name>
<dbReference type="RefSeq" id="WP_317794473.1">
    <property type="nucleotide sequence ID" value="NZ_AP028461.1"/>
</dbReference>
<proteinExistence type="predicted"/>
<dbReference type="EMBL" id="JBHTMK010000083">
    <property type="protein sequence ID" value="MFD1374511.1"/>
    <property type="molecule type" value="Genomic_DNA"/>
</dbReference>